<evidence type="ECO:0000256" key="4">
    <source>
        <dbReference type="ARBA" id="ARBA00022840"/>
    </source>
</evidence>
<keyword evidence="1" id="KW-0547">Nucleotide-binding</keyword>
<keyword evidence="4 10" id="KW-0067">ATP-binding</keyword>
<dbReference type="InterPro" id="IPR033186">
    <property type="entry name" value="HerA_C"/>
</dbReference>
<comment type="caution">
    <text evidence="10">The sequence shown here is derived from an EMBL/GenBank/DDBJ whole genome shotgun (WGS) entry which is preliminary data.</text>
</comment>
<keyword evidence="6" id="KW-0413">Isomerase</keyword>
<dbReference type="PANTHER" id="PTHR42957">
    <property type="entry name" value="HELICASE MJ1565-RELATED"/>
    <property type="match status" value="1"/>
</dbReference>
<dbReference type="EMBL" id="VCQT01000030">
    <property type="protein sequence ID" value="TMW12760.1"/>
    <property type="molecule type" value="Genomic_DNA"/>
</dbReference>
<dbReference type="Proteomes" id="UP000739180">
    <property type="component" value="Unassembled WGS sequence"/>
</dbReference>
<keyword evidence="3" id="KW-0347">Helicase</keyword>
<evidence type="ECO:0000256" key="5">
    <source>
        <dbReference type="ARBA" id="ARBA00023125"/>
    </source>
</evidence>
<dbReference type="RefSeq" id="WP_138772449.1">
    <property type="nucleotide sequence ID" value="NZ_JBHSSX010000045.1"/>
</dbReference>
<sequence>MKTNNSPSLIGQISSVHGSSLGVELNPNVRSGVVIIEGRAHRLGQVGSFVRIPQGYNDLYGIVSEASEAGEKSKDLSDKRMIKVELVGEAVGIDFQRGINQFPSINDDVHLVTETDLKKIYGFSGEDYVTIGRLSSSDSVKAGINLDSLVNKHSAILGSTGSGKSTGVVSLIRSIVGCDEGKVLRPSSRIIIFDLHGEYSAAFSDVANVYSVNPSGQEKNLYVPYWCISPDSLIDFLCGKNEQLKIKFIDCMVDLKRQYASENFPEIDSIKVTPYSPIPFDLKKVWYKLYYDDSVTWSDADRTIPAIESDGSVDDLLPPRFSPPSPGNAPPNKGGAGAFKRNLEAMRSKLVDGQYAFFLDPGPWSIGGNGSTDRRLENLIFDWVGDDFPVTILDISGMPSSRLDLILGSMLDVLFEAAIWGRFLPYGMKEIPLLLVMEEAHRYLSNDMNGVAKDMVRRIAKEGRKFGVGLMMISQRPSEIDDTILSQCGTFFALRINNASDRSKIKSAMSDGLSGMIDFLPILRTGEAFITGEATKIPMRCRFSLPPEGRYPDSKDPSVSESWSGNYKESSFKGLVINWHNQDARFDPGNN</sequence>
<dbReference type="InterPro" id="IPR008571">
    <property type="entry name" value="HerA-like"/>
</dbReference>
<name>A0ABY2XM55_9GAMM</name>
<dbReference type="Gene3D" id="3.40.50.300">
    <property type="entry name" value="P-loop containing nucleotide triphosphate hydrolases"/>
    <property type="match status" value="2"/>
</dbReference>
<protein>
    <submittedName>
        <fullName evidence="10">ATP-binding protein</fullName>
    </submittedName>
</protein>
<accession>A0ABY2XM55</accession>
<evidence type="ECO:0000256" key="6">
    <source>
        <dbReference type="ARBA" id="ARBA00023235"/>
    </source>
</evidence>
<evidence type="ECO:0000313" key="10">
    <source>
        <dbReference type="EMBL" id="TMW12760.1"/>
    </source>
</evidence>
<feature type="domain" description="Helicase HerA-like C-terminal" evidence="9">
    <location>
        <begin position="432"/>
        <end position="509"/>
    </location>
</feature>
<keyword evidence="11" id="KW-1185">Reference proteome</keyword>
<dbReference type="Pfam" id="PF05872">
    <property type="entry name" value="HerA_C"/>
    <property type="match status" value="1"/>
</dbReference>
<evidence type="ECO:0000256" key="7">
    <source>
        <dbReference type="SAM" id="MobiDB-lite"/>
    </source>
</evidence>
<evidence type="ECO:0000313" key="11">
    <source>
        <dbReference type="Proteomes" id="UP000739180"/>
    </source>
</evidence>
<evidence type="ECO:0000259" key="9">
    <source>
        <dbReference type="Pfam" id="PF05872"/>
    </source>
</evidence>
<evidence type="ECO:0000256" key="2">
    <source>
        <dbReference type="ARBA" id="ARBA00022801"/>
    </source>
</evidence>
<evidence type="ECO:0000259" key="8">
    <source>
        <dbReference type="Pfam" id="PF01935"/>
    </source>
</evidence>
<dbReference type="InterPro" id="IPR002789">
    <property type="entry name" value="HerA_central"/>
</dbReference>
<dbReference type="SUPFAM" id="SSF52540">
    <property type="entry name" value="P-loop containing nucleoside triphosphate hydrolases"/>
    <property type="match status" value="1"/>
</dbReference>
<proteinExistence type="predicted"/>
<dbReference type="GO" id="GO:0005524">
    <property type="term" value="F:ATP binding"/>
    <property type="evidence" value="ECO:0007669"/>
    <property type="project" value="UniProtKB-KW"/>
</dbReference>
<gene>
    <name evidence="10" type="ORF">FGS76_09760</name>
</gene>
<evidence type="ECO:0000256" key="3">
    <source>
        <dbReference type="ARBA" id="ARBA00022806"/>
    </source>
</evidence>
<reference evidence="10 11" key="1">
    <citation type="submission" date="2019-05" db="EMBL/GenBank/DDBJ databases">
        <title>Genome of Alcanivorax gelatiniphagus, an oil degrading marine bacteria.</title>
        <authorList>
            <person name="Kwon K.K."/>
        </authorList>
    </citation>
    <scope>NUCLEOTIDE SEQUENCE [LARGE SCALE GENOMIC DNA]</scope>
    <source>
        <strain evidence="10 11">MEBiC 08158</strain>
    </source>
</reference>
<keyword evidence="2" id="KW-0378">Hydrolase</keyword>
<keyword evidence="5" id="KW-0238">DNA-binding</keyword>
<dbReference type="InterPro" id="IPR027417">
    <property type="entry name" value="P-loop_NTPase"/>
</dbReference>
<feature type="region of interest" description="Disordered" evidence="7">
    <location>
        <begin position="546"/>
        <end position="565"/>
    </location>
</feature>
<evidence type="ECO:0000256" key="1">
    <source>
        <dbReference type="ARBA" id="ARBA00022741"/>
    </source>
</evidence>
<dbReference type="PANTHER" id="PTHR42957:SF1">
    <property type="entry name" value="HELICASE MJ1565-RELATED"/>
    <property type="match status" value="1"/>
</dbReference>
<feature type="domain" description="Helicase HerA central" evidence="8">
    <location>
        <begin position="130"/>
        <end position="410"/>
    </location>
</feature>
<organism evidence="10 11">
    <name type="scientific">Alloalcanivorax gelatiniphagus</name>
    <dbReference type="NCBI Taxonomy" id="1194167"/>
    <lineage>
        <taxon>Bacteria</taxon>
        <taxon>Pseudomonadati</taxon>
        <taxon>Pseudomonadota</taxon>
        <taxon>Gammaproteobacteria</taxon>
        <taxon>Oceanospirillales</taxon>
        <taxon>Alcanivoracaceae</taxon>
        <taxon>Alloalcanivorax</taxon>
    </lineage>
</organism>
<dbReference type="Pfam" id="PF01935">
    <property type="entry name" value="DUF87"/>
    <property type="match status" value="1"/>
</dbReference>